<evidence type="ECO:0000256" key="5">
    <source>
        <dbReference type="ARBA" id="ARBA00023136"/>
    </source>
</evidence>
<dbReference type="CDD" id="cd00063">
    <property type="entry name" value="FN3"/>
    <property type="match status" value="3"/>
</dbReference>
<dbReference type="Gene3D" id="2.60.40.10">
    <property type="entry name" value="Immunoglobulins"/>
    <property type="match status" value="4"/>
</dbReference>
<evidence type="ECO:0000259" key="10">
    <source>
        <dbReference type="PROSITE" id="PS50853"/>
    </source>
</evidence>
<feature type="domain" description="Tyrosine specific protein phosphatases" evidence="9">
    <location>
        <begin position="1285"/>
        <end position="1359"/>
    </location>
</feature>
<dbReference type="PANTHER" id="PTHR47028:SF1">
    <property type="entry name" value="RECEPTOR-TYPE TYROSINE-PROTEIN PHOSPHATASE O"/>
    <property type="match status" value="1"/>
</dbReference>
<evidence type="ECO:0000256" key="3">
    <source>
        <dbReference type="ARBA" id="ARBA00022801"/>
    </source>
</evidence>
<dbReference type="GO" id="GO:0072112">
    <property type="term" value="P:podocyte differentiation"/>
    <property type="evidence" value="ECO:0007669"/>
    <property type="project" value="TreeGrafter"/>
</dbReference>
<dbReference type="InterPro" id="IPR016130">
    <property type="entry name" value="Tyr_Pase_AS"/>
</dbReference>
<dbReference type="GO" id="GO:0004725">
    <property type="term" value="F:protein tyrosine phosphatase activity"/>
    <property type="evidence" value="ECO:0007669"/>
    <property type="project" value="InterPro"/>
</dbReference>
<dbReference type="Pfam" id="PF00041">
    <property type="entry name" value="fn3"/>
    <property type="match status" value="1"/>
</dbReference>
<feature type="domain" description="Fibronectin type-III" evidence="10">
    <location>
        <begin position="898"/>
        <end position="988"/>
    </location>
</feature>
<evidence type="ECO:0000256" key="1">
    <source>
        <dbReference type="ARBA" id="ARBA00004167"/>
    </source>
</evidence>
<dbReference type="GO" id="GO:0017147">
    <property type="term" value="F:Wnt-protein binding"/>
    <property type="evidence" value="ECO:0007669"/>
    <property type="project" value="TreeGrafter"/>
</dbReference>
<dbReference type="CDD" id="cd14614">
    <property type="entry name" value="R-PTPc-O"/>
    <property type="match status" value="1"/>
</dbReference>
<keyword evidence="2" id="KW-0732">Signal</keyword>
<evidence type="ECO:0000313" key="12">
    <source>
        <dbReference type="Proteomes" id="UP000694580"/>
    </source>
</evidence>
<reference evidence="11" key="2">
    <citation type="submission" date="2025-08" db="UniProtKB">
        <authorList>
            <consortium name="Ensembl"/>
        </authorList>
    </citation>
    <scope>IDENTIFICATION</scope>
</reference>
<dbReference type="SMART" id="SM00404">
    <property type="entry name" value="PTPc_motif"/>
    <property type="match status" value="1"/>
</dbReference>
<keyword evidence="7" id="KW-1133">Transmembrane helix</keyword>
<dbReference type="PROSITE" id="PS50056">
    <property type="entry name" value="TYR_PHOSPHATASE_2"/>
    <property type="match status" value="1"/>
</dbReference>
<reference evidence="11" key="3">
    <citation type="submission" date="2025-09" db="UniProtKB">
        <authorList>
            <consortium name="Ensembl"/>
        </authorList>
    </citation>
    <scope>IDENTIFICATION</scope>
</reference>
<evidence type="ECO:0000256" key="7">
    <source>
        <dbReference type="SAM" id="Phobius"/>
    </source>
</evidence>
<protein>
    <recommendedName>
        <fullName evidence="13">Protein-tyrosine-phosphatase</fullName>
    </recommendedName>
</protein>
<dbReference type="GO" id="GO:0003093">
    <property type="term" value="P:regulation of glomerular filtration"/>
    <property type="evidence" value="ECO:0007669"/>
    <property type="project" value="TreeGrafter"/>
</dbReference>
<dbReference type="PROSITE" id="PS50055">
    <property type="entry name" value="TYR_PHOSPHATASE_PTP"/>
    <property type="match status" value="1"/>
</dbReference>
<dbReference type="GeneTree" id="ENSGT00940000154814"/>
<feature type="transmembrane region" description="Helical" evidence="7">
    <location>
        <begin position="993"/>
        <end position="1017"/>
    </location>
</feature>
<dbReference type="GO" id="GO:0090090">
    <property type="term" value="P:negative regulation of canonical Wnt signaling pathway"/>
    <property type="evidence" value="ECO:0007669"/>
    <property type="project" value="TreeGrafter"/>
</dbReference>
<feature type="domain" description="Tyrosine-protein phosphatase" evidence="8">
    <location>
        <begin position="1111"/>
        <end position="1368"/>
    </location>
</feature>
<dbReference type="PROSITE" id="PS50853">
    <property type="entry name" value="FN3"/>
    <property type="match status" value="3"/>
</dbReference>
<dbReference type="SMART" id="SM00060">
    <property type="entry name" value="FN3"/>
    <property type="match status" value="5"/>
</dbReference>
<dbReference type="Pfam" id="PF26586">
    <property type="entry name" value="Fn3_R-PTP-O"/>
    <property type="match status" value="1"/>
</dbReference>
<dbReference type="SUPFAM" id="SSF52799">
    <property type="entry name" value="(Phosphotyrosine protein) phosphatases II"/>
    <property type="match status" value="1"/>
</dbReference>
<dbReference type="InterPro" id="IPR029021">
    <property type="entry name" value="Prot-tyrosine_phosphatase-like"/>
</dbReference>
<feature type="domain" description="Fibronectin type-III" evidence="10">
    <location>
        <begin position="604"/>
        <end position="700"/>
    </location>
</feature>
<dbReference type="InterPro" id="IPR058859">
    <property type="entry name" value="Fn3_R-PTP-O"/>
</dbReference>
<feature type="region of interest" description="Disordered" evidence="6">
    <location>
        <begin position="451"/>
        <end position="475"/>
    </location>
</feature>
<feature type="region of interest" description="Disordered" evidence="6">
    <location>
        <begin position="409"/>
        <end position="433"/>
    </location>
</feature>
<dbReference type="Ensembl" id="ENSDCDT00010062163.1">
    <property type="protein sequence ID" value="ENSDCDP00010051696.1"/>
    <property type="gene ID" value="ENSDCDG00010029770.1"/>
</dbReference>
<evidence type="ECO:0000259" key="8">
    <source>
        <dbReference type="PROSITE" id="PS50055"/>
    </source>
</evidence>
<dbReference type="InterPro" id="IPR013783">
    <property type="entry name" value="Ig-like_fold"/>
</dbReference>
<dbReference type="RefSeq" id="XP_028809595.1">
    <property type="nucleotide sequence ID" value="XM_028953762.1"/>
</dbReference>
<dbReference type="GO" id="GO:0005886">
    <property type="term" value="C:plasma membrane"/>
    <property type="evidence" value="ECO:0007669"/>
    <property type="project" value="TreeGrafter"/>
</dbReference>
<dbReference type="InterPro" id="IPR042996">
    <property type="entry name" value="PTPRO"/>
</dbReference>
<feature type="compositionally biased region" description="Polar residues" evidence="6">
    <location>
        <begin position="455"/>
        <end position="472"/>
    </location>
</feature>
<keyword evidence="3" id="KW-0378">Hydrolase</keyword>
<gene>
    <name evidence="11" type="primary">PTPRO</name>
</gene>
<dbReference type="PROSITE" id="PS00383">
    <property type="entry name" value="TYR_PHOSPHATASE_1"/>
    <property type="match status" value="1"/>
</dbReference>
<feature type="region of interest" description="Disordered" evidence="6">
    <location>
        <begin position="1"/>
        <end position="113"/>
    </location>
</feature>
<proteinExistence type="predicted"/>
<dbReference type="Gene3D" id="3.90.190.10">
    <property type="entry name" value="Protein tyrosine phosphatase superfamily"/>
    <property type="match status" value="1"/>
</dbReference>
<keyword evidence="7" id="KW-0812">Transmembrane</keyword>
<evidence type="ECO:0000256" key="4">
    <source>
        <dbReference type="ARBA" id="ARBA00022912"/>
    </source>
</evidence>
<dbReference type="GO" id="GO:0007411">
    <property type="term" value="P:axon guidance"/>
    <property type="evidence" value="ECO:0007669"/>
    <property type="project" value="TreeGrafter"/>
</dbReference>
<feature type="transmembrane region" description="Helical" evidence="7">
    <location>
        <begin position="1053"/>
        <end position="1074"/>
    </location>
</feature>
<dbReference type="FunFam" id="3.90.190.10:FF:000039">
    <property type="entry name" value="receptor-type tyrosine-protein phosphatase O isoform X1"/>
    <property type="match status" value="1"/>
</dbReference>
<sequence>MAHMLAAAGSPGDWLLCPSLRGREGRGAGGGGENGSDERRRRLPVRLAPSPDASVLRSRRRRRRAFVPADGTSARRVGSETESDVGEARRRRARGSAATDLGGRGSDAADPRHCLDERAAEESKPRRRQPFPATMAPALACIASLLFSIQSASSFQVTLHENNLLVMTLEGSDLRENVTAYAAKVSGETHVRLLPLQNHSLPSSLHYNVSYPGLCYTVALVLGDGNTWSKPVQSFTVLTKPLPLDSVLISDYKPSPETSVVFEISSPENNVFSRVNISYAEGTELRSMLYKDFFKGKTVFKHWLPGTCYSNITFQLISEATVNKSTLIQKSEVGHELHLHRTAPNPPLNVSLKIIHLTGRTFRESLLSKGLHNEAVEVLKTRKARDVPLIEEQNAAEPKAEAEEVRAAEVAQSSTQTLIRPTESGNETESDTADVDDVNVNVNVNVNAANGSFAPETTTQPYEPDQTWSPSPTEGEEEFVNAAPEYEDSNEPGSALDLPVEASIIPTPLPPILMELRWLPPRPPTSHDGFKISINRDGNSTETATVDENTHEFFAELSEAGTYHVQVSTVSSAGDCEPRESAADTGFTFYLSPTGEWLQQPEERPHSVNVRMLDSSTAAVSWAPSSESHNGSLVSVLSLTCLKPSLSQRMENTYCSEENVTSDIIKNLTPGAQYRVVVYHTNGPLISPPSEPVIIDIEPTGVRDLVVYPLSPTAVFLSWQRPYHVAFRKYVLQRFFFNPDTMVSEWTTYYEIAATASVIGSLRVTDLLPAWYYNFRVTMVTWGDPPLSCCDSSTAYFVTAPEAPHISSVDYSHGLLYIRWTYGDLFTDLSHSRMLHWQVVAEGKKGSKKRFSVDVTRTLMKTTLVLPPGDIYNLTVTACTERGRNTSMPHIIKLEPAPPKALYAVNATNSAVTLLWSEDGVVDFYKVFCKLLGPNKEDKAKEPQAFHSHVITVAGLQPSSTYNCSVISYSYSTPSEPAYISVSTLAREMNPSVAAISALAVLSVLLITLLVLFLLVLRKKHMQMARECGAETFVNFASFERDGKLPYNWRRSLFAFLTLLPSCLWTDYLLAFYINPWSKTALKKRKLTSPVQLDDFEAYIKDMTKDSAYKFSLQFEELKSVGLDLSHDAADMPVNRPKNRYTNILPYDFSRVKLVSMHNDEGADYINANYIPGYNSPREYIATQGPLPETRNDFWKMVLQQKSHIIVMLTQCNERRRVKCDHYWPFTNEPVTYGEITVEMLSETESPEWTVRSFRLGYADESQDVLHLNYTSWPDHGVPTVNAIESILQFVQIVRQQVNRTKGPIVVHCSAGVGRTGTFIALDRLMQHIREHEYADILGMVSEMRSHRLSMVQTEEQYVFIHQCVLLMWKKKKQQSVTSDVIYENVSKS</sequence>
<feature type="compositionally biased region" description="Polar residues" evidence="6">
    <location>
        <begin position="412"/>
        <end position="425"/>
    </location>
</feature>
<dbReference type="InterPro" id="IPR000242">
    <property type="entry name" value="PTP_cat"/>
</dbReference>
<organism evidence="11 12">
    <name type="scientific">Denticeps clupeoides</name>
    <name type="common">denticle herring</name>
    <dbReference type="NCBI Taxonomy" id="299321"/>
    <lineage>
        <taxon>Eukaryota</taxon>
        <taxon>Metazoa</taxon>
        <taxon>Chordata</taxon>
        <taxon>Craniata</taxon>
        <taxon>Vertebrata</taxon>
        <taxon>Euteleostomi</taxon>
        <taxon>Actinopterygii</taxon>
        <taxon>Neopterygii</taxon>
        <taxon>Teleostei</taxon>
        <taxon>Clupei</taxon>
        <taxon>Clupeiformes</taxon>
        <taxon>Denticipitoidei</taxon>
        <taxon>Denticipitidae</taxon>
        <taxon>Denticeps</taxon>
    </lineage>
</organism>
<comment type="subcellular location">
    <subcellularLocation>
        <location evidence="1">Membrane</location>
        <topology evidence="1">Single-pass membrane protein</topology>
    </subcellularLocation>
</comment>
<dbReference type="Pfam" id="PF00102">
    <property type="entry name" value="Y_phosphatase"/>
    <property type="match status" value="1"/>
</dbReference>
<dbReference type="InterPro" id="IPR003595">
    <property type="entry name" value="Tyr_Pase_cat"/>
</dbReference>
<evidence type="ECO:0000256" key="2">
    <source>
        <dbReference type="ARBA" id="ARBA00022729"/>
    </source>
</evidence>
<dbReference type="InterPro" id="IPR036116">
    <property type="entry name" value="FN3_sf"/>
</dbReference>
<dbReference type="PANTHER" id="PTHR47028">
    <property type="entry name" value="RECEPTOR-TYPE TYROSINE-PROTEIN PHOSPHATASE O"/>
    <property type="match status" value="1"/>
</dbReference>
<evidence type="ECO:0000313" key="11">
    <source>
        <dbReference type="Ensembl" id="ENSDCDP00010051696.1"/>
    </source>
</evidence>
<keyword evidence="4" id="KW-0904">Protein phosphatase</keyword>
<keyword evidence="5 7" id="KW-0472">Membrane</keyword>
<feature type="domain" description="Fibronectin type-III" evidence="10">
    <location>
        <begin position="701"/>
        <end position="803"/>
    </location>
</feature>
<evidence type="ECO:0000259" key="9">
    <source>
        <dbReference type="PROSITE" id="PS50056"/>
    </source>
</evidence>
<accession>A0AAY4E475</accession>
<dbReference type="GO" id="GO:0098982">
    <property type="term" value="C:GABA-ergic synapse"/>
    <property type="evidence" value="ECO:0007669"/>
    <property type="project" value="TreeGrafter"/>
</dbReference>
<dbReference type="GO" id="GO:0098978">
    <property type="term" value="C:glutamatergic synapse"/>
    <property type="evidence" value="ECO:0007669"/>
    <property type="project" value="TreeGrafter"/>
</dbReference>
<name>A0AAY4E475_9TELE</name>
<dbReference type="GO" id="GO:0045296">
    <property type="term" value="F:cadherin binding"/>
    <property type="evidence" value="ECO:0007669"/>
    <property type="project" value="TreeGrafter"/>
</dbReference>
<dbReference type="InterPro" id="IPR000387">
    <property type="entry name" value="Tyr_Pase_dom"/>
</dbReference>
<reference evidence="11 12" key="1">
    <citation type="submission" date="2020-06" db="EMBL/GenBank/DDBJ databases">
        <authorList>
            <consortium name="Wellcome Sanger Institute Data Sharing"/>
        </authorList>
    </citation>
    <scope>NUCLEOTIDE SEQUENCE [LARGE SCALE GENOMIC DNA]</scope>
</reference>
<dbReference type="SUPFAM" id="SSF49265">
    <property type="entry name" value="Fibronectin type III"/>
    <property type="match status" value="3"/>
</dbReference>
<evidence type="ECO:0008006" key="13">
    <source>
        <dbReference type="Google" id="ProtNLM"/>
    </source>
</evidence>
<keyword evidence="12" id="KW-1185">Reference proteome</keyword>
<dbReference type="InterPro" id="IPR003961">
    <property type="entry name" value="FN3_dom"/>
</dbReference>
<evidence type="ECO:0000256" key="6">
    <source>
        <dbReference type="SAM" id="MobiDB-lite"/>
    </source>
</evidence>
<dbReference type="SMART" id="SM00194">
    <property type="entry name" value="PTPc"/>
    <property type="match status" value="1"/>
</dbReference>
<dbReference type="PRINTS" id="PR00700">
    <property type="entry name" value="PRTYPHPHTASE"/>
</dbReference>
<dbReference type="Proteomes" id="UP000694580">
    <property type="component" value="Chromosome 15"/>
</dbReference>
<dbReference type="GeneID" id="114764280"/>